<proteinExistence type="predicted"/>
<sequence length="284" mass="32838">MEKNKMLGNCTNCFFDRNKLPFCFLGIERSMGLRYRKPIICSSWRPESELKEEKMDYLEGQKKAGFKVGDCVRIKEKAKENWGVSQTICWTAYMDKTVGEIGKIVAINDFGLYVALERKGIMWYYPYYVLEKLEATTELRKLQGEEEMEKVNVEKEQKPNPIEEVAEELRKVFPYGHPDFIIMTLREMELHSTKNYDYAHGGDPLGNFDRVAKFFSNYPGLDLSKPEVVAAVYMMKQLDAALWLMCQGHEAKVEGIGERMGDVSVYSKIIRLIITTVNELGEEK</sequence>
<name>A0A1F7X6E8_9BACT</name>
<reference evidence="1 2" key="1">
    <citation type="journal article" date="2016" name="Nat. Commun.">
        <title>Thousands of microbial genomes shed light on interconnected biogeochemical processes in an aquifer system.</title>
        <authorList>
            <person name="Anantharaman K."/>
            <person name="Brown C.T."/>
            <person name="Hug L.A."/>
            <person name="Sharon I."/>
            <person name="Castelle C.J."/>
            <person name="Probst A.J."/>
            <person name="Thomas B.C."/>
            <person name="Singh A."/>
            <person name="Wilkins M.J."/>
            <person name="Karaoz U."/>
            <person name="Brodie E.L."/>
            <person name="Williams K.H."/>
            <person name="Hubbard S.S."/>
            <person name="Banfield J.F."/>
        </authorList>
    </citation>
    <scope>NUCLEOTIDE SEQUENCE [LARGE SCALE GENOMIC DNA]</scope>
</reference>
<comment type="caution">
    <text evidence="1">The sequence shown here is derived from an EMBL/GenBank/DDBJ whole genome shotgun (WGS) entry which is preliminary data.</text>
</comment>
<accession>A0A1F7X6E8</accession>
<protein>
    <submittedName>
        <fullName evidence="1">Uncharacterized protein</fullName>
    </submittedName>
</protein>
<gene>
    <name evidence="1" type="ORF">A2Z67_00100</name>
</gene>
<dbReference type="AlphaFoldDB" id="A0A1F7X6E8"/>
<organism evidence="1 2">
    <name type="scientific">Candidatus Woesebacteria bacterium RBG_13_36_22</name>
    <dbReference type="NCBI Taxonomy" id="1802478"/>
    <lineage>
        <taxon>Bacteria</taxon>
        <taxon>Candidatus Woeseibacteriota</taxon>
    </lineage>
</organism>
<evidence type="ECO:0000313" key="1">
    <source>
        <dbReference type="EMBL" id="OGM10642.1"/>
    </source>
</evidence>
<dbReference type="EMBL" id="MGFQ01000003">
    <property type="protein sequence ID" value="OGM10642.1"/>
    <property type="molecule type" value="Genomic_DNA"/>
</dbReference>
<evidence type="ECO:0000313" key="2">
    <source>
        <dbReference type="Proteomes" id="UP000176939"/>
    </source>
</evidence>
<dbReference type="Proteomes" id="UP000176939">
    <property type="component" value="Unassembled WGS sequence"/>
</dbReference>